<dbReference type="GO" id="GO:0003723">
    <property type="term" value="F:RNA binding"/>
    <property type="evidence" value="ECO:0007669"/>
    <property type="project" value="InterPro"/>
</dbReference>
<dbReference type="InterPro" id="IPR018669">
    <property type="entry name" value="Toxin_HigB"/>
</dbReference>
<dbReference type="EMBL" id="CABPSP010000015">
    <property type="protein sequence ID" value="VVE72451.1"/>
    <property type="molecule type" value="Genomic_DNA"/>
</dbReference>
<dbReference type="RefSeq" id="WP_150740052.1">
    <property type="nucleotide sequence ID" value="NZ_CABPSP010000015.1"/>
</dbReference>
<organism evidence="1 2">
    <name type="scientific">Pandoraea anapnoica</name>
    <dbReference type="NCBI Taxonomy" id="2508301"/>
    <lineage>
        <taxon>Bacteria</taxon>
        <taxon>Pseudomonadati</taxon>
        <taxon>Pseudomonadota</taxon>
        <taxon>Betaproteobacteria</taxon>
        <taxon>Burkholderiales</taxon>
        <taxon>Burkholderiaceae</taxon>
        <taxon>Pandoraea</taxon>
    </lineage>
</organism>
<sequence>MRLLGKNKLQLNLDRDAQIWLRSWIAELMSAHWKAPADVLAQFPKATPVSSDTFLFNVGVAAWIIELSVHFPQEIALVVRMEQAAS</sequence>
<accession>A0A5E5AFM6</accession>
<dbReference type="AlphaFoldDB" id="A0A5E5AFM6"/>
<dbReference type="OrthoDB" id="9799912at2"/>
<dbReference type="GO" id="GO:0004519">
    <property type="term" value="F:endonuclease activity"/>
    <property type="evidence" value="ECO:0007669"/>
    <property type="project" value="InterPro"/>
</dbReference>
<dbReference type="GO" id="GO:0110001">
    <property type="term" value="C:toxin-antitoxin complex"/>
    <property type="evidence" value="ECO:0007669"/>
    <property type="project" value="InterPro"/>
</dbReference>
<keyword evidence="2" id="KW-1185">Reference proteome</keyword>
<reference evidence="1 2" key="1">
    <citation type="submission" date="2019-08" db="EMBL/GenBank/DDBJ databases">
        <authorList>
            <person name="Peeters C."/>
        </authorList>
    </citation>
    <scope>NUCLEOTIDE SEQUENCE [LARGE SCALE GENOMIC DNA]</scope>
    <source>
        <strain evidence="1 2">LMG 31117</strain>
    </source>
</reference>
<evidence type="ECO:0000313" key="2">
    <source>
        <dbReference type="Proteomes" id="UP000383122"/>
    </source>
</evidence>
<proteinExistence type="predicted"/>
<gene>
    <name evidence="1" type="ORF">PAN31117_04394</name>
</gene>
<name>A0A5E5AFM6_9BURK</name>
<dbReference type="Proteomes" id="UP000383122">
    <property type="component" value="Unassembled WGS sequence"/>
</dbReference>
<dbReference type="Pfam" id="PF09907">
    <property type="entry name" value="HigB_toxin"/>
    <property type="match status" value="1"/>
</dbReference>
<evidence type="ECO:0000313" key="1">
    <source>
        <dbReference type="EMBL" id="VVE72451.1"/>
    </source>
</evidence>
<protein>
    <submittedName>
        <fullName evidence="1">Uncharacterized protein</fullName>
    </submittedName>
</protein>